<evidence type="ECO:0000256" key="1">
    <source>
        <dbReference type="ARBA" id="ARBA00022676"/>
    </source>
</evidence>
<feature type="binding site" evidence="3">
    <location>
        <position position="11"/>
    </location>
    <ligand>
        <name>phosphate</name>
        <dbReference type="ChEBI" id="CHEBI:43474"/>
    </ligand>
</feature>
<keyword evidence="6" id="KW-1185">Reference proteome</keyword>
<reference evidence="5 6" key="1">
    <citation type="submission" date="2017-09" db="EMBL/GenBank/DDBJ databases">
        <title>The Catabolism of 3,6-Dichlorosalicylic acid is Initiated by the Cytochrome P450 Monooxygenase DsmABC in Rhizorhabdus dicambivorans Ndbn-20.</title>
        <authorList>
            <person name="Na L."/>
        </authorList>
    </citation>
    <scope>NUCLEOTIDE SEQUENCE [LARGE SCALE GENOMIC DNA]</scope>
    <source>
        <strain evidence="5 6">Ndbn-20m</strain>
    </source>
</reference>
<feature type="binding site" evidence="3">
    <location>
        <begin position="53"/>
        <end position="54"/>
    </location>
    <ligand>
        <name>phosphate</name>
        <dbReference type="ChEBI" id="CHEBI:43474"/>
    </ligand>
</feature>
<comment type="subunit">
    <text evidence="3">Homohexamer. Dimer of a homotrimer.</text>
</comment>
<dbReference type="KEGG" id="rdi:CMV14_07795"/>
<feature type="binding site" evidence="3">
    <location>
        <begin position="208"/>
        <end position="210"/>
    </location>
    <ligand>
        <name>substrate</name>
    </ligand>
</feature>
<dbReference type="GO" id="GO:0019509">
    <property type="term" value="P:L-methionine salvage from methylthioadenosine"/>
    <property type="evidence" value="ECO:0007669"/>
    <property type="project" value="UniProtKB-UniRule"/>
</dbReference>
<dbReference type="GO" id="GO:0006166">
    <property type="term" value="P:purine ribonucleoside salvage"/>
    <property type="evidence" value="ECO:0007669"/>
    <property type="project" value="UniProtKB-KW"/>
</dbReference>
<dbReference type="Pfam" id="PF01048">
    <property type="entry name" value="PNP_UDP_1"/>
    <property type="match status" value="1"/>
</dbReference>
<proteinExistence type="inferred from homology"/>
<dbReference type="HAMAP" id="MF_01963">
    <property type="entry name" value="MTAP"/>
    <property type="match status" value="1"/>
</dbReference>
<comment type="caution">
    <text evidence="5">The sequence shown here is derived from an EMBL/GenBank/DDBJ whole genome shotgun (WGS) entry which is preliminary data.</text>
</comment>
<keyword evidence="3" id="KW-0660">Purine salvage</keyword>
<dbReference type="PANTHER" id="PTHR42679:SF2">
    <property type="entry name" value="S-METHYL-5'-THIOADENOSINE PHOSPHORYLASE"/>
    <property type="match status" value="1"/>
</dbReference>
<evidence type="ECO:0000313" key="6">
    <source>
        <dbReference type="Proteomes" id="UP000218934"/>
    </source>
</evidence>
<accession>A0A2A4FR86</accession>
<comment type="catalytic activity">
    <reaction evidence="3">
        <text>S-methyl-5'-thioadenosine + phosphate = 5-(methylsulfanyl)-alpha-D-ribose 1-phosphate + adenine</text>
        <dbReference type="Rhea" id="RHEA:11852"/>
        <dbReference type="ChEBI" id="CHEBI:16708"/>
        <dbReference type="ChEBI" id="CHEBI:17509"/>
        <dbReference type="ChEBI" id="CHEBI:43474"/>
        <dbReference type="ChEBI" id="CHEBI:58533"/>
        <dbReference type="EC" id="2.4.2.28"/>
    </reaction>
</comment>
<feature type="site" description="Important for substrate specificity" evidence="3">
    <location>
        <position position="166"/>
    </location>
</feature>
<dbReference type="AlphaFoldDB" id="A0A2A4FR86"/>
<evidence type="ECO:0000313" key="5">
    <source>
        <dbReference type="EMBL" id="PCE40923.1"/>
    </source>
</evidence>
<gene>
    <name evidence="3" type="primary">mtnP</name>
    <name evidence="5" type="ORF">COO09_17995</name>
</gene>
<comment type="pathway">
    <text evidence="3">Amino-acid biosynthesis; L-methionine biosynthesis via salvage pathway; S-methyl-5-thio-alpha-D-ribose 1-phosphate from S-methyl-5'-thioadenosine (phosphorylase route): step 1/1.</text>
</comment>
<keyword evidence="1 3" id="KW-0328">Glycosyltransferase</keyword>
<sequence>MANRLGLIGGSGLYRMPALADGQWIEIDTAWGKPSDALLLGTIGDREVAFLPRHGRGHRVAPHEINYRANIAALKAAGCTEVLAISAAGGFHGDVPPGSFVLVDQYIDRTVRGGRSFFGQGIVAHVAFARPVCGRLNAIVAAALAEEGGPHRIGGTMLVIEGPQFSTRAESLLHKSWGCDVVGMTGLPEARLAREAELCYASVAMVTDNDAWSDEEVDVATVIATMGANVVRAQALVSSVATTGGGQGGSCAEGCSHALDAAVITARDAWPIEASHRLATISPRTFSGGK</sequence>
<feature type="site" description="Important for substrate specificity" evidence="3">
    <location>
        <position position="219"/>
    </location>
</feature>
<comment type="similarity">
    <text evidence="3">Belongs to the PNP/MTAP phosphorylase family. MTAP subfamily.</text>
</comment>
<dbReference type="GO" id="GO:0005829">
    <property type="term" value="C:cytosol"/>
    <property type="evidence" value="ECO:0007669"/>
    <property type="project" value="TreeGrafter"/>
</dbReference>
<dbReference type="GO" id="GO:0017061">
    <property type="term" value="F:S-methyl-5-thioadenosine phosphorylase activity"/>
    <property type="evidence" value="ECO:0007669"/>
    <property type="project" value="UniProtKB-UniRule"/>
</dbReference>
<feature type="binding site" evidence="3">
    <location>
        <position position="185"/>
    </location>
    <ligand>
        <name>phosphate</name>
        <dbReference type="ChEBI" id="CHEBI:43474"/>
    </ligand>
</feature>
<dbReference type="UniPathway" id="UPA00904">
    <property type="reaction ID" value="UER00873"/>
</dbReference>
<dbReference type="RefSeq" id="WP_066966465.1">
    <property type="nucleotide sequence ID" value="NZ_CP023449.1"/>
</dbReference>
<dbReference type="EMBL" id="NWUF01000021">
    <property type="protein sequence ID" value="PCE40923.1"/>
    <property type="molecule type" value="Genomic_DNA"/>
</dbReference>
<dbReference type="EC" id="2.4.2.28" evidence="3"/>
<evidence type="ECO:0000259" key="4">
    <source>
        <dbReference type="Pfam" id="PF01048"/>
    </source>
</evidence>
<dbReference type="OrthoDB" id="1523230at2"/>
<keyword evidence="2 3" id="KW-0808">Transferase</keyword>
<feature type="binding site" evidence="3">
    <location>
        <position position="184"/>
    </location>
    <ligand>
        <name>substrate</name>
    </ligand>
</feature>
<dbReference type="InterPro" id="IPR000845">
    <property type="entry name" value="Nucleoside_phosphorylase_d"/>
</dbReference>
<dbReference type="InterPro" id="IPR010044">
    <property type="entry name" value="MTAP"/>
</dbReference>
<name>A0A2A4FR86_9SPHN</name>
<feature type="domain" description="Nucleoside phosphorylase" evidence="4">
    <location>
        <begin position="4"/>
        <end position="240"/>
    </location>
</feature>
<dbReference type="Gene3D" id="3.40.50.1580">
    <property type="entry name" value="Nucleoside phosphorylase domain"/>
    <property type="match status" value="1"/>
</dbReference>
<evidence type="ECO:0000256" key="3">
    <source>
        <dbReference type="HAMAP-Rule" id="MF_01963"/>
    </source>
</evidence>
<dbReference type="SUPFAM" id="SSF53167">
    <property type="entry name" value="Purine and uridine phosphorylases"/>
    <property type="match status" value="1"/>
</dbReference>
<comment type="function">
    <text evidence="3">Catalyzes the reversible phosphorylation of S-methyl-5'-thioadenosine (MTA) to adenine and 5-methylthioribose-1-phosphate. Involved in the breakdown of MTA, a major by-product of polyamine biosynthesis. Responsible for the first step in the methionine salvage pathway after MTA has been generated from S-adenosylmethionine. Has broad substrate specificity with 6-aminopurine nucleosides as preferred substrates.</text>
</comment>
<organism evidence="5 6">
    <name type="scientific">Rhizorhabdus dicambivorans</name>
    <dbReference type="NCBI Taxonomy" id="1850238"/>
    <lineage>
        <taxon>Bacteria</taxon>
        <taxon>Pseudomonadati</taxon>
        <taxon>Pseudomonadota</taxon>
        <taxon>Alphaproteobacteria</taxon>
        <taxon>Sphingomonadales</taxon>
        <taxon>Sphingomonadaceae</taxon>
        <taxon>Rhizorhabdus</taxon>
    </lineage>
</organism>
<feature type="binding site" evidence="3">
    <location>
        <begin position="86"/>
        <end position="87"/>
    </location>
    <ligand>
        <name>phosphate</name>
        <dbReference type="ChEBI" id="CHEBI:43474"/>
    </ligand>
</feature>
<dbReference type="Proteomes" id="UP000218934">
    <property type="component" value="Unassembled WGS sequence"/>
</dbReference>
<dbReference type="InterPro" id="IPR035994">
    <property type="entry name" value="Nucleoside_phosphorylase_sf"/>
</dbReference>
<dbReference type="CDD" id="cd09010">
    <property type="entry name" value="MTAP_SsMTAPII_like_MTIP"/>
    <property type="match status" value="1"/>
</dbReference>
<evidence type="ECO:0000256" key="2">
    <source>
        <dbReference type="ARBA" id="ARBA00022679"/>
    </source>
</evidence>
<protein>
    <recommendedName>
        <fullName evidence="3">S-methyl-5'-thioadenosine phosphorylase</fullName>
        <ecNumber evidence="3">2.4.2.28</ecNumber>
    </recommendedName>
    <alternativeName>
        <fullName evidence="3">5'-methylthioadenosine phosphorylase</fullName>
        <shortName evidence="3">MTA phosphorylase</shortName>
        <shortName evidence="3">MTAP</shortName>
    </alternativeName>
</protein>
<dbReference type="PANTHER" id="PTHR42679">
    <property type="entry name" value="S-METHYL-5'-THIOADENOSINE PHOSPHORYLASE"/>
    <property type="match status" value="1"/>
</dbReference>